<dbReference type="AlphaFoldDB" id="A0A6A3A088"/>
<dbReference type="SUPFAM" id="SSF52777">
    <property type="entry name" value="CoA-dependent acyltransferases"/>
    <property type="match status" value="1"/>
</dbReference>
<proteinExistence type="predicted"/>
<dbReference type="GO" id="GO:0016740">
    <property type="term" value="F:transferase activity"/>
    <property type="evidence" value="ECO:0007669"/>
    <property type="project" value="UniProtKB-KW"/>
</dbReference>
<dbReference type="EMBL" id="VEPZ02001056">
    <property type="protein sequence ID" value="KAE8697017.1"/>
    <property type="molecule type" value="Genomic_DNA"/>
</dbReference>
<dbReference type="PANTHER" id="PTHR31896:SF43">
    <property type="entry name" value="PROTEIN ENHANCED PSEUDOMONAS SUSCEPTIBILITY 1"/>
    <property type="match status" value="1"/>
</dbReference>
<protein>
    <submittedName>
        <fullName evidence="2">HXXXD-type acyl-transferase family protein</fullName>
    </submittedName>
</protein>
<gene>
    <name evidence="2" type="ORF">F3Y22_tig00110634pilonHSYRG00012</name>
</gene>
<evidence type="ECO:0000256" key="1">
    <source>
        <dbReference type="ARBA" id="ARBA00022679"/>
    </source>
</evidence>
<keyword evidence="1" id="KW-0808">Transferase</keyword>
<keyword evidence="3" id="KW-1185">Reference proteome</keyword>
<dbReference type="PANTHER" id="PTHR31896">
    <property type="entry name" value="FAMILY REGULATORY PROTEIN, PUTATIVE (AFU_ORTHOLOGUE AFUA_3G14730)-RELATED"/>
    <property type="match status" value="1"/>
</dbReference>
<reference evidence="2" key="1">
    <citation type="submission" date="2019-09" db="EMBL/GenBank/DDBJ databases">
        <title>Draft genome information of white flower Hibiscus syriacus.</title>
        <authorList>
            <person name="Kim Y.-M."/>
        </authorList>
    </citation>
    <scope>NUCLEOTIDE SEQUENCE [LARGE SCALE GENOMIC DNA]</scope>
    <source>
        <strain evidence="2">YM2019G1</strain>
    </source>
</reference>
<comment type="caution">
    <text evidence="2">The sequence shown here is derived from an EMBL/GenBank/DDBJ whole genome shotgun (WGS) entry which is preliminary data.</text>
</comment>
<evidence type="ECO:0000313" key="2">
    <source>
        <dbReference type="EMBL" id="KAE8697017.1"/>
    </source>
</evidence>
<dbReference type="InterPro" id="IPR023213">
    <property type="entry name" value="CAT-like_dom_sf"/>
</dbReference>
<name>A0A6A3A088_HIBSY</name>
<organism evidence="2 3">
    <name type="scientific">Hibiscus syriacus</name>
    <name type="common">Rose of Sharon</name>
    <dbReference type="NCBI Taxonomy" id="106335"/>
    <lineage>
        <taxon>Eukaryota</taxon>
        <taxon>Viridiplantae</taxon>
        <taxon>Streptophyta</taxon>
        <taxon>Embryophyta</taxon>
        <taxon>Tracheophyta</taxon>
        <taxon>Spermatophyta</taxon>
        <taxon>Magnoliopsida</taxon>
        <taxon>eudicotyledons</taxon>
        <taxon>Gunneridae</taxon>
        <taxon>Pentapetalae</taxon>
        <taxon>rosids</taxon>
        <taxon>malvids</taxon>
        <taxon>Malvales</taxon>
        <taxon>Malvaceae</taxon>
        <taxon>Malvoideae</taxon>
        <taxon>Hibiscus</taxon>
    </lineage>
</organism>
<dbReference type="Pfam" id="PF02458">
    <property type="entry name" value="Transferase"/>
    <property type="match status" value="2"/>
</dbReference>
<dbReference type="InterPro" id="IPR051283">
    <property type="entry name" value="Sec_Metabolite_Acyltrans"/>
</dbReference>
<dbReference type="Gene3D" id="3.30.559.10">
    <property type="entry name" value="Chloramphenicol acetyltransferase-like domain"/>
    <property type="match status" value="1"/>
</dbReference>
<evidence type="ECO:0000313" key="3">
    <source>
        <dbReference type="Proteomes" id="UP000436088"/>
    </source>
</evidence>
<dbReference type="Proteomes" id="UP000436088">
    <property type="component" value="Unassembled WGS sequence"/>
</dbReference>
<sequence>MGGVRCISTTLVKASAHNGGNGRIELTPWDLRLLLLGPIQKGLLFPKPKPSNAFLHRLKASLSTTLHHFPPLAGRLATIKLDDETVSFFIDCNNVGALFIHAKADGVTVSNIVESVYVPSIVHSFFPLNGMTNYDGIFEPLLGVQVTELADGIFIGVTINHSVVDGISFWHFINSWSEISRAYLLKQIHDGDQLTQPPLRERVFHFSKQSIAKLKEKANTEAGTNNISSLQALTSHLWRSIMRNRRLSSEEEMSYYLVWVGARPRLSNILLRKTTIG</sequence>
<accession>A0A6A3A088</accession>